<dbReference type="InterPro" id="IPR050709">
    <property type="entry name" value="Biotin_Carboxyl_Carrier/Decarb"/>
</dbReference>
<dbReference type="RefSeq" id="WP_168606526.1">
    <property type="nucleotide sequence ID" value="NZ_CP038852.1"/>
</dbReference>
<comment type="pathway">
    <text evidence="2 9">Lipid metabolism; fatty acid biosynthesis.</text>
</comment>
<dbReference type="InterPro" id="IPR001249">
    <property type="entry name" value="AcCoA_biotinCC"/>
</dbReference>
<evidence type="ECO:0000256" key="4">
    <source>
        <dbReference type="ARBA" id="ARBA00022516"/>
    </source>
</evidence>
<keyword evidence="7 9" id="KW-0275">Fatty acid biosynthesis</keyword>
<dbReference type="PROSITE" id="PS00188">
    <property type="entry name" value="BIOTIN"/>
    <property type="match status" value="1"/>
</dbReference>
<dbReference type="EMBL" id="CP038852">
    <property type="protein sequence ID" value="QIZ20641.1"/>
    <property type="molecule type" value="Genomic_DNA"/>
</dbReference>
<dbReference type="SUPFAM" id="SSF51230">
    <property type="entry name" value="Single hybrid motif"/>
    <property type="match status" value="1"/>
</dbReference>
<dbReference type="AlphaFoldDB" id="A0A6H1Q1H6"/>
<gene>
    <name evidence="11" type="ORF">E5R92_02430</name>
</gene>
<evidence type="ECO:0000256" key="5">
    <source>
        <dbReference type="ARBA" id="ARBA00022832"/>
    </source>
</evidence>
<protein>
    <recommendedName>
        <fullName evidence="3 9">Biotin carboxyl carrier protein of acetyl-CoA carboxylase</fullName>
    </recommendedName>
</protein>
<dbReference type="Gene3D" id="2.40.50.100">
    <property type="match status" value="1"/>
</dbReference>
<dbReference type="GO" id="GO:0003989">
    <property type="term" value="F:acetyl-CoA carboxylase activity"/>
    <property type="evidence" value="ECO:0007669"/>
    <property type="project" value="InterPro"/>
</dbReference>
<dbReference type="PANTHER" id="PTHR45266">
    <property type="entry name" value="OXALOACETATE DECARBOXYLASE ALPHA CHAIN"/>
    <property type="match status" value="1"/>
</dbReference>
<evidence type="ECO:0000256" key="1">
    <source>
        <dbReference type="ARBA" id="ARBA00003761"/>
    </source>
</evidence>
<dbReference type="InterPro" id="IPR001882">
    <property type="entry name" value="Biotin_BS"/>
</dbReference>
<name>A0A6H1Q1H6_9PROT</name>
<evidence type="ECO:0000256" key="9">
    <source>
        <dbReference type="RuleBase" id="RU364072"/>
    </source>
</evidence>
<evidence type="ECO:0000256" key="3">
    <source>
        <dbReference type="ARBA" id="ARBA00017562"/>
    </source>
</evidence>
<evidence type="ECO:0000256" key="7">
    <source>
        <dbReference type="ARBA" id="ARBA00023160"/>
    </source>
</evidence>
<keyword evidence="6 9" id="KW-0443">Lipid metabolism</keyword>
<accession>A0A6H1Q1H6</accession>
<dbReference type="PANTHER" id="PTHR45266:SF3">
    <property type="entry name" value="OXALOACETATE DECARBOXYLASE ALPHA CHAIN"/>
    <property type="match status" value="1"/>
</dbReference>
<dbReference type="GO" id="GO:0009317">
    <property type="term" value="C:acetyl-CoA carboxylase complex"/>
    <property type="evidence" value="ECO:0007669"/>
    <property type="project" value="InterPro"/>
</dbReference>
<evidence type="ECO:0000259" key="10">
    <source>
        <dbReference type="PROSITE" id="PS50968"/>
    </source>
</evidence>
<dbReference type="Pfam" id="PF00364">
    <property type="entry name" value="Biotin_lipoyl"/>
    <property type="match status" value="1"/>
</dbReference>
<dbReference type="Proteomes" id="UP000501094">
    <property type="component" value="Chromosome"/>
</dbReference>
<evidence type="ECO:0000256" key="2">
    <source>
        <dbReference type="ARBA" id="ARBA00005194"/>
    </source>
</evidence>
<evidence type="ECO:0000256" key="8">
    <source>
        <dbReference type="ARBA" id="ARBA00023267"/>
    </source>
</evidence>
<dbReference type="PRINTS" id="PR01071">
    <property type="entry name" value="ACOABIOTINCC"/>
</dbReference>
<keyword evidence="8 9" id="KW-0092">Biotin</keyword>
<evidence type="ECO:0000313" key="12">
    <source>
        <dbReference type="Proteomes" id="UP000501094"/>
    </source>
</evidence>
<dbReference type="UniPathway" id="UPA00094"/>
<feature type="domain" description="Lipoyl-binding" evidence="10">
    <location>
        <begin position="65"/>
        <end position="141"/>
    </location>
</feature>
<comment type="function">
    <text evidence="1 9">This protein is a component of the acetyl coenzyme A carboxylase complex; first, biotin carboxylase catalyzes the carboxylation of the carrier protein and then the transcarboxylase transfers the carboxyl group to form malonyl-CoA.</text>
</comment>
<dbReference type="GO" id="GO:0006633">
    <property type="term" value="P:fatty acid biosynthetic process"/>
    <property type="evidence" value="ECO:0007669"/>
    <property type="project" value="UniProtKB-UniPathway"/>
</dbReference>
<organism evidence="11 12">
    <name type="scientific">Candidatus Pelagibacter giovannonii</name>
    <dbReference type="NCBI Taxonomy" id="2563896"/>
    <lineage>
        <taxon>Bacteria</taxon>
        <taxon>Pseudomonadati</taxon>
        <taxon>Pseudomonadota</taxon>
        <taxon>Alphaproteobacteria</taxon>
        <taxon>Candidatus Pelagibacterales</taxon>
        <taxon>Candidatus Pelagibacteraceae</taxon>
        <taxon>Candidatus Pelagibacter</taxon>
    </lineage>
</organism>
<keyword evidence="12" id="KW-1185">Reference proteome</keyword>
<keyword evidence="5 9" id="KW-0276">Fatty acid metabolism</keyword>
<dbReference type="CDD" id="cd06850">
    <property type="entry name" value="biotinyl_domain"/>
    <property type="match status" value="1"/>
</dbReference>
<proteinExistence type="predicted"/>
<dbReference type="InterPro" id="IPR011053">
    <property type="entry name" value="Single_hybrid_motif"/>
</dbReference>
<keyword evidence="4 9" id="KW-0444">Lipid biosynthesis</keyword>
<sequence>MKIDKNIIKELTDYLNEFNLTEIEYTDKDTKIKVSKSNLTSSNQTVSVAASTPATSAIKSAVISGTEVKSPIIGTAYLAAEPGAKKFAEVGKKIKKGETVMIVEAMKTMNHVPSTADGIIKEICVEDGQPVEYGQTIIIVE</sequence>
<evidence type="ECO:0000313" key="11">
    <source>
        <dbReference type="EMBL" id="QIZ20641.1"/>
    </source>
</evidence>
<dbReference type="KEGG" id="peg:E5R92_02430"/>
<reference evidence="11 12" key="1">
    <citation type="journal article" date="2020" name="Nat. Microbiol.">
        <title>Lysogenic host-virus interactions in SAR11 marine bacteria.</title>
        <authorList>
            <person name="Morris R.M."/>
            <person name="Cain K.R."/>
            <person name="Hvorecny K.L."/>
            <person name="Kollman J.M."/>
        </authorList>
    </citation>
    <scope>NUCLEOTIDE SEQUENCE [LARGE SCALE GENOMIC DNA]</scope>
    <source>
        <strain evidence="11 12">NP1</strain>
    </source>
</reference>
<dbReference type="InterPro" id="IPR000089">
    <property type="entry name" value="Biotin_lipoyl"/>
</dbReference>
<dbReference type="PROSITE" id="PS50968">
    <property type="entry name" value="BIOTINYL_LIPOYL"/>
    <property type="match status" value="1"/>
</dbReference>
<evidence type="ECO:0000256" key="6">
    <source>
        <dbReference type="ARBA" id="ARBA00023098"/>
    </source>
</evidence>